<keyword evidence="5 6" id="KW-0472">Membrane</keyword>
<dbReference type="Pfam" id="PF02687">
    <property type="entry name" value="FtsX"/>
    <property type="match status" value="2"/>
</dbReference>
<protein>
    <submittedName>
        <fullName evidence="8">FtsX-like permease family protein</fullName>
    </submittedName>
</protein>
<keyword evidence="9" id="KW-1185">Reference proteome</keyword>
<evidence type="ECO:0000313" key="9">
    <source>
        <dbReference type="Proteomes" id="UP000304864"/>
    </source>
</evidence>
<dbReference type="RefSeq" id="WP_138565213.1">
    <property type="nucleotide sequence ID" value="NZ_CP040602.1"/>
</dbReference>
<dbReference type="OrthoDB" id="5292592at2"/>
<evidence type="ECO:0000256" key="6">
    <source>
        <dbReference type="SAM" id="Phobius"/>
    </source>
</evidence>
<comment type="subcellular location">
    <subcellularLocation>
        <location evidence="1">Cell membrane</location>
        <topology evidence="1">Multi-pass membrane protein</topology>
    </subcellularLocation>
</comment>
<evidence type="ECO:0000256" key="5">
    <source>
        <dbReference type="ARBA" id="ARBA00023136"/>
    </source>
</evidence>
<sequence>MLKRYAQEALTASKWFYRSLLKGDWLWLIIAVVIASATVTVVKQLGETVQQSMLLKAAESLGADLVLESSRPIDEKWPQKAQQLGLKSNQSISTVTMAMVENNVQSAPKFQLVRINGISQVSPLRGNYQINRALPYRTLDNGLIWVEPKLIDLLQLTSDSQVTLGNQKFSLGGSVQSASLVTPFNSLAPNIYMTLENLQQIGLLGVGSRAKYRLNIAGDNAALGEFAQLLEQNKKPHWEIFSASAPSEDLGRSLDTAWLFLDLSALSAVLVAGLSILIASRFYLTRWQNSMALMRAFGANNGQMYRLFSWQLSWIALFSSLIGIMLGYLISLALEPILSDYFTPLAEVNPMTALISGFISGFLVLWTFAWQAFQQALKVAPIQILKAVPSSPHAIHWFISFALLLLLISLMLNSDLIHWIVLGVMFTGIGFWLVAKLLIKWMQWLQLSSRGWFRIALSNLNKQPGLVTIQLISVGMVLFVLMLMTFVRQDLLQNWQASLPQNTPNAFVINIQPEQKAQVDTILSSVADKTEAPMVRARLIKKNQTILQADQMPSDRAQRLLQREANIAVLEDIPSHNEITAQIDRSQLQYPGVSVEQEIAELFDIKLGDILYFNISGQRLAYQVWSFRQVTWQSFQLNFFFIIEPVAERLLPISYLSNFHLSDADTKVSATTLTQQLAVQTPGVLLIDVRQVMKQIQDIMEQASWAVSGLYGFTLLASIAVLFTATLASQQSRLQTWLLLRTLGAQNHIIIKIGLSEFAFLGALTGVFAATFAQIASLLISQFLLKTTPTLDPLLWLYSVLFGALLLLLIGLITQWNYLHKNPVKLKRLMH</sequence>
<dbReference type="PANTHER" id="PTHR30287:SF1">
    <property type="entry name" value="INNER MEMBRANE PROTEIN"/>
    <property type="match status" value="1"/>
</dbReference>
<feature type="transmembrane region" description="Helical" evidence="6">
    <location>
        <begin position="749"/>
        <end position="775"/>
    </location>
</feature>
<reference evidence="8 9" key="1">
    <citation type="submission" date="2019-05" db="EMBL/GenBank/DDBJ databases">
        <title>Thiomicrorhabdus sediminis sp. nov, a novel sulfur-oxidizing bacterium isolated from coastal sediment.</title>
        <authorList>
            <person name="Liu X."/>
        </authorList>
    </citation>
    <scope>NUCLEOTIDE SEQUENCE [LARGE SCALE GENOMIC DNA]</scope>
    <source>
        <strain evidence="8 9">G1</strain>
    </source>
</reference>
<feature type="transmembrane region" description="Helical" evidence="6">
    <location>
        <begin position="394"/>
        <end position="412"/>
    </location>
</feature>
<dbReference type="EMBL" id="CP040602">
    <property type="protein sequence ID" value="QCU90539.1"/>
    <property type="molecule type" value="Genomic_DNA"/>
</dbReference>
<dbReference type="KEGG" id="thig:FE785_07785"/>
<evidence type="ECO:0000256" key="1">
    <source>
        <dbReference type="ARBA" id="ARBA00004651"/>
    </source>
</evidence>
<feature type="transmembrane region" description="Helical" evidence="6">
    <location>
        <begin position="418"/>
        <end position="439"/>
    </location>
</feature>
<accession>A0A4P9K6B4</accession>
<feature type="transmembrane region" description="Helical" evidence="6">
    <location>
        <begin position="25"/>
        <end position="46"/>
    </location>
</feature>
<feature type="transmembrane region" description="Helical" evidence="6">
    <location>
        <begin position="305"/>
        <end position="331"/>
    </location>
</feature>
<keyword evidence="2" id="KW-1003">Cell membrane</keyword>
<dbReference type="PANTHER" id="PTHR30287">
    <property type="entry name" value="MEMBRANE COMPONENT OF PREDICTED ABC SUPERFAMILY METABOLITE UPTAKE TRANSPORTER"/>
    <property type="match status" value="1"/>
</dbReference>
<dbReference type="InterPro" id="IPR003838">
    <property type="entry name" value="ABC3_permease_C"/>
</dbReference>
<dbReference type="Proteomes" id="UP000304864">
    <property type="component" value="Chromosome"/>
</dbReference>
<organism evidence="8 9">
    <name type="scientific">Thiomicrorhabdus sediminis</name>
    <dbReference type="NCBI Taxonomy" id="2580412"/>
    <lineage>
        <taxon>Bacteria</taxon>
        <taxon>Pseudomonadati</taxon>
        <taxon>Pseudomonadota</taxon>
        <taxon>Gammaproteobacteria</taxon>
        <taxon>Thiotrichales</taxon>
        <taxon>Piscirickettsiaceae</taxon>
        <taxon>Thiomicrorhabdus</taxon>
    </lineage>
</organism>
<gene>
    <name evidence="8" type="ORF">FE785_07785</name>
</gene>
<feature type="domain" description="ABC3 transporter permease C-terminal" evidence="7">
    <location>
        <begin position="711"/>
        <end position="823"/>
    </location>
</feature>
<dbReference type="GO" id="GO:0005886">
    <property type="term" value="C:plasma membrane"/>
    <property type="evidence" value="ECO:0007669"/>
    <property type="project" value="UniProtKB-SubCell"/>
</dbReference>
<keyword evidence="3 6" id="KW-0812">Transmembrane</keyword>
<feature type="transmembrane region" description="Helical" evidence="6">
    <location>
        <begin position="466"/>
        <end position="487"/>
    </location>
</feature>
<name>A0A4P9K6B4_9GAMM</name>
<evidence type="ECO:0000313" key="8">
    <source>
        <dbReference type="EMBL" id="QCU90539.1"/>
    </source>
</evidence>
<feature type="transmembrane region" description="Helical" evidence="6">
    <location>
        <begin position="351"/>
        <end position="373"/>
    </location>
</feature>
<evidence type="ECO:0000256" key="2">
    <source>
        <dbReference type="ARBA" id="ARBA00022475"/>
    </source>
</evidence>
<keyword evidence="4 6" id="KW-1133">Transmembrane helix</keyword>
<dbReference type="InterPro" id="IPR038766">
    <property type="entry name" value="Membrane_comp_ABC_pdt"/>
</dbReference>
<feature type="transmembrane region" description="Helical" evidence="6">
    <location>
        <begin position="257"/>
        <end position="284"/>
    </location>
</feature>
<proteinExistence type="predicted"/>
<feature type="transmembrane region" description="Helical" evidence="6">
    <location>
        <begin position="705"/>
        <end position="728"/>
    </location>
</feature>
<evidence type="ECO:0000256" key="4">
    <source>
        <dbReference type="ARBA" id="ARBA00022989"/>
    </source>
</evidence>
<evidence type="ECO:0000256" key="3">
    <source>
        <dbReference type="ARBA" id="ARBA00022692"/>
    </source>
</evidence>
<feature type="domain" description="ABC3 transporter permease C-terminal" evidence="7">
    <location>
        <begin position="265"/>
        <end position="376"/>
    </location>
</feature>
<evidence type="ECO:0000259" key="7">
    <source>
        <dbReference type="Pfam" id="PF02687"/>
    </source>
</evidence>
<dbReference type="AlphaFoldDB" id="A0A4P9K6B4"/>
<feature type="transmembrane region" description="Helical" evidence="6">
    <location>
        <begin position="795"/>
        <end position="819"/>
    </location>
</feature>